<evidence type="ECO:0000313" key="2">
    <source>
        <dbReference type="Proteomes" id="UP000269945"/>
    </source>
</evidence>
<comment type="caution">
    <text evidence="1">The sequence shown here is derived from an EMBL/GenBank/DDBJ whole genome shotgun (WGS) entry which is preliminary data.</text>
</comment>
<sequence>MLIQIKAHVALLEGITREDQVVLLAGTP</sequence>
<dbReference type="Proteomes" id="UP000269945">
    <property type="component" value="Unassembled WGS sequence"/>
</dbReference>
<dbReference type="AlphaFoldDB" id="A0A9X9LUE9"/>
<reference evidence="1 2" key="1">
    <citation type="submission" date="2018-10" db="EMBL/GenBank/DDBJ databases">
        <authorList>
            <person name="Ekblom R."/>
            <person name="Jareborg N."/>
        </authorList>
    </citation>
    <scope>NUCLEOTIDE SEQUENCE [LARGE SCALE GENOMIC DNA]</scope>
    <source>
        <tissue evidence="1">Muscle</tissue>
    </source>
</reference>
<protein>
    <submittedName>
        <fullName evidence="1">Uncharacterized protein</fullName>
    </submittedName>
</protein>
<proteinExistence type="predicted"/>
<accession>A0A9X9LUE9</accession>
<gene>
    <name evidence="1" type="ORF">BN2614_LOCUS2</name>
</gene>
<dbReference type="EMBL" id="CYRY02018749">
    <property type="protein sequence ID" value="VCW96603.1"/>
    <property type="molecule type" value="Genomic_DNA"/>
</dbReference>
<name>A0A9X9LUE9_GULGU</name>
<organism evidence="1 2">
    <name type="scientific">Gulo gulo</name>
    <name type="common">Wolverine</name>
    <name type="synonym">Gluton</name>
    <dbReference type="NCBI Taxonomy" id="48420"/>
    <lineage>
        <taxon>Eukaryota</taxon>
        <taxon>Metazoa</taxon>
        <taxon>Chordata</taxon>
        <taxon>Craniata</taxon>
        <taxon>Vertebrata</taxon>
        <taxon>Euteleostomi</taxon>
        <taxon>Mammalia</taxon>
        <taxon>Eutheria</taxon>
        <taxon>Laurasiatheria</taxon>
        <taxon>Carnivora</taxon>
        <taxon>Caniformia</taxon>
        <taxon>Musteloidea</taxon>
        <taxon>Mustelidae</taxon>
        <taxon>Guloninae</taxon>
        <taxon>Gulo</taxon>
    </lineage>
</organism>
<keyword evidence="2" id="KW-1185">Reference proteome</keyword>
<evidence type="ECO:0000313" key="1">
    <source>
        <dbReference type="EMBL" id="VCW96603.1"/>
    </source>
</evidence>